<dbReference type="GO" id="GO:0000956">
    <property type="term" value="P:nuclear-transcribed mRNA catabolic process"/>
    <property type="evidence" value="ECO:0007669"/>
    <property type="project" value="TreeGrafter"/>
</dbReference>
<comment type="caution">
    <text evidence="8">The sequence shown here is derived from an EMBL/GenBank/DDBJ whole genome shotgun (WGS) entry which is preliminary data.</text>
</comment>
<evidence type="ECO:0000256" key="4">
    <source>
        <dbReference type="ARBA" id="ARBA00022490"/>
    </source>
</evidence>
<dbReference type="PANTHER" id="PTHR45841:SF1">
    <property type="entry name" value="MRNA TURNOVER PROTEIN 4 HOMOLOG"/>
    <property type="match status" value="1"/>
</dbReference>
<dbReference type="FunFam" id="3.30.70.1730:FF:000005">
    <property type="entry name" value="Ribosome assembly factor mrt4"/>
    <property type="match status" value="1"/>
</dbReference>
<dbReference type="GO" id="GO:0003723">
    <property type="term" value="F:RNA binding"/>
    <property type="evidence" value="ECO:0007669"/>
    <property type="project" value="TreeGrafter"/>
</dbReference>
<comment type="similarity">
    <text evidence="2 6">Belongs to the universal ribosomal protein uL10 family.</text>
</comment>
<dbReference type="Gene3D" id="3.30.70.1730">
    <property type="match status" value="1"/>
</dbReference>
<keyword evidence="5 6" id="KW-0539">Nucleus</keyword>
<dbReference type="Pfam" id="PF00466">
    <property type="entry name" value="Ribosomal_L10"/>
    <property type="match status" value="1"/>
</dbReference>
<dbReference type="InterPro" id="IPR033867">
    <property type="entry name" value="Mrt4"/>
</dbReference>
<dbReference type="Pfam" id="PF17777">
    <property type="entry name" value="RL10P_insert"/>
    <property type="match status" value="1"/>
</dbReference>
<evidence type="ECO:0000256" key="2">
    <source>
        <dbReference type="ARBA" id="ARBA00008889"/>
    </source>
</evidence>
<evidence type="ECO:0000256" key="3">
    <source>
        <dbReference type="ARBA" id="ARBA00011117"/>
    </source>
</evidence>
<dbReference type="CDD" id="cd05796">
    <property type="entry name" value="Ribosomal_P0_like"/>
    <property type="match status" value="1"/>
</dbReference>
<dbReference type="GO" id="GO:0006364">
    <property type="term" value="P:rRNA processing"/>
    <property type="evidence" value="ECO:0007669"/>
    <property type="project" value="TreeGrafter"/>
</dbReference>
<dbReference type="InterPro" id="IPR051742">
    <property type="entry name" value="Ribosome_Assembly_uL10"/>
</dbReference>
<gene>
    <name evidence="8" type="ORF">GJ744_012111</name>
</gene>
<dbReference type="EMBL" id="JAACFV010000091">
    <property type="protein sequence ID" value="KAF7506219.1"/>
    <property type="molecule type" value="Genomic_DNA"/>
</dbReference>
<dbReference type="PANTHER" id="PTHR45841">
    <property type="entry name" value="MRNA TURNOVER PROTEIN 4 MRTO4"/>
    <property type="match status" value="1"/>
</dbReference>
<comment type="function">
    <text evidence="1 6">Component of the ribosome assembly machinery. Nuclear paralog of the ribosomal protein P0, it binds pre-60S subunits at an early stage of assembly in the nucleolus, and is replaced by P0 in cytoplasmic pre-60S subunits and mature 80S ribosomes.</text>
</comment>
<evidence type="ECO:0000256" key="1">
    <source>
        <dbReference type="ARBA" id="ARBA00004046"/>
    </source>
</evidence>
<evidence type="ECO:0000256" key="6">
    <source>
        <dbReference type="RuleBase" id="RU364039"/>
    </source>
</evidence>
<dbReference type="GO" id="GO:0005730">
    <property type="term" value="C:nucleolus"/>
    <property type="evidence" value="ECO:0007669"/>
    <property type="project" value="UniProtKB-SubCell"/>
</dbReference>
<dbReference type="InterPro" id="IPR001790">
    <property type="entry name" value="Ribosomal_uL10"/>
</dbReference>
<evidence type="ECO:0000259" key="7">
    <source>
        <dbReference type="Pfam" id="PF17777"/>
    </source>
</evidence>
<dbReference type="InterPro" id="IPR043141">
    <property type="entry name" value="Ribosomal_uL10-like_sf"/>
</dbReference>
<protein>
    <recommendedName>
        <fullName evidence="6">Ribosome assembly factor mrt4</fullName>
    </recommendedName>
</protein>
<dbReference type="InterPro" id="IPR040637">
    <property type="entry name" value="Ribosomal_uL10-like_insert"/>
</dbReference>
<evidence type="ECO:0000313" key="9">
    <source>
        <dbReference type="Proteomes" id="UP000606974"/>
    </source>
</evidence>
<dbReference type="GO" id="GO:0000027">
    <property type="term" value="P:ribosomal large subunit assembly"/>
    <property type="evidence" value="ECO:0007669"/>
    <property type="project" value="InterPro"/>
</dbReference>
<keyword evidence="9" id="KW-1185">Reference proteome</keyword>
<keyword evidence="6" id="KW-0690">Ribosome biogenesis</keyword>
<dbReference type="AlphaFoldDB" id="A0A8H7ADT0"/>
<evidence type="ECO:0000313" key="8">
    <source>
        <dbReference type="EMBL" id="KAF7506219.1"/>
    </source>
</evidence>
<organism evidence="8 9">
    <name type="scientific">Endocarpon pusillum</name>
    <dbReference type="NCBI Taxonomy" id="364733"/>
    <lineage>
        <taxon>Eukaryota</taxon>
        <taxon>Fungi</taxon>
        <taxon>Dikarya</taxon>
        <taxon>Ascomycota</taxon>
        <taxon>Pezizomycotina</taxon>
        <taxon>Eurotiomycetes</taxon>
        <taxon>Chaetothyriomycetidae</taxon>
        <taxon>Verrucariales</taxon>
        <taxon>Verrucariaceae</taxon>
        <taxon>Endocarpon</taxon>
    </lineage>
</organism>
<dbReference type="GO" id="GO:0005737">
    <property type="term" value="C:cytoplasm"/>
    <property type="evidence" value="ECO:0007669"/>
    <property type="project" value="UniProtKB-SubCell"/>
</dbReference>
<reference evidence="8" key="1">
    <citation type="submission" date="2020-02" db="EMBL/GenBank/DDBJ databases">
        <authorList>
            <person name="Palmer J.M."/>
        </authorList>
    </citation>
    <scope>NUCLEOTIDE SEQUENCE</scope>
    <source>
        <strain evidence="8">EPUS1.4</strain>
        <tissue evidence="8">Thallus</tissue>
    </source>
</reference>
<accession>A0A8H7ADT0</accession>
<dbReference type="FunFam" id="3.90.105.20:FF:000003">
    <property type="entry name" value="Ribosome assembly factor mrt4"/>
    <property type="match status" value="1"/>
</dbReference>
<comment type="subcellular location">
    <subcellularLocation>
        <location evidence="6">Cytoplasm</location>
    </subcellularLocation>
    <subcellularLocation>
        <location evidence="6">Nucleus</location>
        <location evidence="6">Nucleolus</location>
    </subcellularLocation>
</comment>
<dbReference type="OrthoDB" id="10262308at2759"/>
<dbReference type="GO" id="GO:0030687">
    <property type="term" value="C:preribosome, large subunit precursor"/>
    <property type="evidence" value="ECO:0007669"/>
    <property type="project" value="TreeGrafter"/>
</dbReference>
<comment type="subunit">
    <text evidence="3 6">Associates with the pre-60S ribosomal particle.</text>
</comment>
<feature type="domain" description="Large ribosomal subunit protein uL10-like insertion" evidence="7">
    <location>
        <begin position="161"/>
        <end position="269"/>
    </location>
</feature>
<keyword evidence="4 6" id="KW-0963">Cytoplasm</keyword>
<proteinExistence type="inferred from homology"/>
<dbReference type="SUPFAM" id="SSF160369">
    <property type="entry name" value="Ribosomal protein L10-like"/>
    <property type="match status" value="1"/>
</dbReference>
<dbReference type="InterPro" id="IPR043164">
    <property type="entry name" value="Ribosomal_uL10-like_insert_sf"/>
</dbReference>
<name>A0A8H7ADT0_9EURO</name>
<sequence length="304" mass="33314">MRSSLTSIPSTHHKDYILTIEPDPRYIICVISLTMPRSKRARVMPTSKTSKKRKELAQRLHSRIQSAIDAYPCIWVFSVANMRNSIIKTVRADLRANSKIFMGKTKLMVHALGGATVETEYAAGLGGLTPYLRGEVGLLCTHLAPAEVEGYFAGFRERDYARAGTRADTGFTIPRGELRMQQQFGLEGGGGSGGREEEEGRKERIPVAVEPTLRKLGVPTRIVKGRVVLEGSAESGEEGMEEGEDGYVVCRPGDVLDSRQTTLLKMFGVRMAEFKVSLRAVWDKAGGTVRELGAGMDIDAPAEP</sequence>
<dbReference type="Gene3D" id="3.90.105.20">
    <property type="match status" value="1"/>
</dbReference>
<evidence type="ECO:0000256" key="5">
    <source>
        <dbReference type="ARBA" id="ARBA00023242"/>
    </source>
</evidence>
<dbReference type="Proteomes" id="UP000606974">
    <property type="component" value="Unassembled WGS sequence"/>
</dbReference>